<dbReference type="PANTHER" id="PTHR47566">
    <property type="match status" value="1"/>
</dbReference>
<dbReference type="InterPro" id="IPR032675">
    <property type="entry name" value="LRR_dom_sf"/>
</dbReference>
<feature type="domain" description="Secretion system C-terminal sorting" evidence="5">
    <location>
        <begin position="800"/>
        <end position="862"/>
    </location>
</feature>
<evidence type="ECO:0000313" key="7">
    <source>
        <dbReference type="Proteomes" id="UP000199580"/>
    </source>
</evidence>
<protein>
    <submittedName>
        <fullName evidence="6">Por secretion system C-terminal sorting domain-containing protein</fullName>
    </submittedName>
</protein>
<evidence type="ECO:0000256" key="3">
    <source>
        <dbReference type="ARBA" id="ARBA00022737"/>
    </source>
</evidence>
<evidence type="ECO:0000256" key="1">
    <source>
        <dbReference type="ARBA" id="ARBA00022614"/>
    </source>
</evidence>
<keyword evidence="1" id="KW-0433">Leucine-rich repeat</keyword>
<dbReference type="Gene3D" id="3.80.10.10">
    <property type="entry name" value="Ribonuclease Inhibitor"/>
    <property type="match status" value="3"/>
</dbReference>
<keyword evidence="2 4" id="KW-0732">Signal</keyword>
<dbReference type="Pfam" id="PF18962">
    <property type="entry name" value="Por_Secre_tail"/>
    <property type="match status" value="1"/>
</dbReference>
<proteinExistence type="predicted"/>
<dbReference type="OrthoDB" id="3179827at2"/>
<dbReference type="GO" id="GO:0035591">
    <property type="term" value="F:signaling adaptor activity"/>
    <property type="evidence" value="ECO:0007669"/>
    <property type="project" value="TreeGrafter"/>
</dbReference>
<dbReference type="NCBIfam" id="TIGR04183">
    <property type="entry name" value="Por_Secre_tail"/>
    <property type="match status" value="1"/>
</dbReference>
<dbReference type="InterPro" id="IPR052574">
    <property type="entry name" value="CDIRP"/>
</dbReference>
<feature type="signal peptide" evidence="4">
    <location>
        <begin position="1"/>
        <end position="20"/>
    </location>
</feature>
<dbReference type="InterPro" id="IPR026444">
    <property type="entry name" value="Secre_tail"/>
</dbReference>
<dbReference type="Proteomes" id="UP000199580">
    <property type="component" value="Unassembled WGS sequence"/>
</dbReference>
<dbReference type="Pfam" id="PF23952">
    <property type="entry name" value="LRR_EndoS"/>
    <property type="match status" value="1"/>
</dbReference>
<organism evidence="6 7">
    <name type="scientific">Flavobacterium noncentrifugens</name>
    <dbReference type="NCBI Taxonomy" id="1128970"/>
    <lineage>
        <taxon>Bacteria</taxon>
        <taxon>Pseudomonadati</taxon>
        <taxon>Bacteroidota</taxon>
        <taxon>Flavobacteriia</taxon>
        <taxon>Flavobacteriales</taxon>
        <taxon>Flavobacteriaceae</taxon>
        <taxon>Flavobacterium</taxon>
    </lineage>
</organism>
<keyword evidence="3" id="KW-0677">Repeat</keyword>
<keyword evidence="7" id="KW-1185">Reference proteome</keyword>
<reference evidence="6 7" key="1">
    <citation type="submission" date="2016-10" db="EMBL/GenBank/DDBJ databases">
        <authorList>
            <person name="de Groot N.N."/>
        </authorList>
    </citation>
    <scope>NUCLEOTIDE SEQUENCE [LARGE SCALE GENOMIC DNA]</scope>
    <source>
        <strain evidence="6 7">CGMCC 1.10076</strain>
    </source>
</reference>
<evidence type="ECO:0000259" key="5">
    <source>
        <dbReference type="Pfam" id="PF18962"/>
    </source>
</evidence>
<dbReference type="SUPFAM" id="SSF52058">
    <property type="entry name" value="L domain-like"/>
    <property type="match status" value="2"/>
</dbReference>
<dbReference type="PANTHER" id="PTHR47566:SF1">
    <property type="entry name" value="PROTEIN NUD1"/>
    <property type="match status" value="1"/>
</dbReference>
<name>A0A1G8ZHI2_9FLAO</name>
<dbReference type="EMBL" id="FNEZ01000004">
    <property type="protein sequence ID" value="SDK14054.1"/>
    <property type="molecule type" value="Genomic_DNA"/>
</dbReference>
<dbReference type="AlphaFoldDB" id="A0A1G8ZHI2"/>
<gene>
    <name evidence="6" type="ORF">SAMN04487935_2579</name>
</gene>
<dbReference type="STRING" id="1128970.SAMN04487935_2579"/>
<dbReference type="RefSeq" id="WP_091396250.1">
    <property type="nucleotide sequence ID" value="NZ_BKAI01000009.1"/>
</dbReference>
<evidence type="ECO:0000256" key="4">
    <source>
        <dbReference type="SAM" id="SignalP"/>
    </source>
</evidence>
<evidence type="ECO:0000256" key="2">
    <source>
        <dbReference type="ARBA" id="ARBA00022729"/>
    </source>
</evidence>
<feature type="chain" id="PRO_5011557843" evidence="4">
    <location>
        <begin position="21"/>
        <end position="864"/>
    </location>
</feature>
<sequence length="864" mass="93019">MKKFLLTALAALPAFLTATAQIVNIPDPVLKNFLVHHSYHNNPGGSGWNVPLDTNSDGEIQYSEAVNYPADGNAHMFSLQGLGIHDLTGIEAFQAIQWINAPDNPITNLDVTGCLSLKRLTLSYNNAFTDLTLVNASLEKIELSCPTLTSLDLNGCPALKEINVTNNPLLTTLTVTNCSAVQQFLVYLNPVMTTLNMGSHYYMTLFQCQNNNLSSLDISACRSLQYFFCTGNPLTSLNMANGNPQSFVTINASGFPGLSCIKVNNPAVSQYLWLQTGGNYQFDEGVEFRTDCTPPGPCIVAIPDAHFKAKLLQNAAINTNGNTEIECSEAEAYTGAINVDNSEIADMTGIKAFSNITSLSCNGNDFFNFTSLDVSGLGALTTVSCTGNWFFNNLNVSNCTALTTFSVNTATGGTDQVINASGCTSLTGFTTGAWTTLSLDLSGCTALTALDMANKYVSALNITNCSALATLDISHNQLTQLSFTGCNALTAINCSYNSITSLAVANVSPLTNLDCSFNQLSTLNVMDNTNLAVLNCSNNRLPYLLVSNNTALTQLDCSTNSIGYLDVNNNPVLRTLNCSHNNLNALNVNSNTALGSLNCSYNNISSQNVSFNTALFLLDCSYNRISTQDVSLNTALTMFYCSHNTLTTVDLRHNSILRSLDCSFNQLSELHLDGCPVLIQLDCSTNRLAALDLSALAQLTWLVCNNNLLTALDVSRTNCIILTCDDNQLTSLNLANGNNTNWMPPTAHHNPGLECVKVDNAVYCTGNWSGDNFGFDAGVSFSENCALGMTEIIHNLFVAYPNPTTGLVHFSKPVNMVLYTITGQKIADKQHTDSFDLSGQPNGVYLMAISDDSGNTLTRKIIKI</sequence>
<evidence type="ECO:0000313" key="6">
    <source>
        <dbReference type="EMBL" id="SDK14054.1"/>
    </source>
</evidence>
<accession>A0A1G8ZHI2</accession>